<protein>
    <submittedName>
        <fullName evidence="1">Uncharacterized protein</fullName>
    </submittedName>
</protein>
<accession>A0A483IVK8</accession>
<gene>
    <name evidence="1" type="ORF">ETE75_20365</name>
</gene>
<dbReference type="AlphaFoldDB" id="A0A483IVK8"/>
<name>A0A483IVK8_KLEPN</name>
<comment type="caution">
    <text evidence="1">The sequence shown here is derived from an EMBL/GenBank/DDBJ whole genome shotgun (WGS) entry which is preliminary data.</text>
</comment>
<reference evidence="1" key="1">
    <citation type="submission" date="2019-01" db="EMBL/GenBank/DDBJ databases">
        <authorList>
            <person name="Lista F."/>
            <person name="Anselmo A."/>
        </authorList>
    </citation>
    <scope>NUCLEOTIDE SEQUENCE</scope>
    <source>
        <strain evidence="1">13S</strain>
    </source>
</reference>
<dbReference type="RefSeq" id="WP_048255526.1">
    <property type="nucleotide sequence ID" value="NZ_CP055187.1"/>
</dbReference>
<proteinExistence type="predicted"/>
<sequence length="120" mass="13523">MTTRYHYFTTRNAAKTSFTAIITEPVEGQNEFYIAPDLSNVLAMVNTYGDGDFGTVHVHNAEKLSLVDFNTSYEYLAKDAVRMSKEYDNGASGDFAHKMADNARLVEEEDVTFYMELDPA</sequence>
<dbReference type="EMBL" id="SDCJ01000016">
    <property type="protein sequence ID" value="TCX36617.1"/>
    <property type="molecule type" value="Genomic_DNA"/>
</dbReference>
<organism evidence="1">
    <name type="scientific">Klebsiella pneumoniae</name>
    <dbReference type="NCBI Taxonomy" id="573"/>
    <lineage>
        <taxon>Bacteria</taxon>
        <taxon>Pseudomonadati</taxon>
        <taxon>Pseudomonadota</taxon>
        <taxon>Gammaproteobacteria</taxon>
        <taxon>Enterobacterales</taxon>
        <taxon>Enterobacteriaceae</taxon>
        <taxon>Klebsiella/Raoultella group</taxon>
        <taxon>Klebsiella</taxon>
        <taxon>Klebsiella pneumoniae complex</taxon>
    </lineage>
</organism>
<evidence type="ECO:0000313" key="1">
    <source>
        <dbReference type="EMBL" id="TCX36617.1"/>
    </source>
</evidence>